<evidence type="ECO:0000256" key="6">
    <source>
        <dbReference type="SAM" id="Phobius"/>
    </source>
</evidence>
<protein>
    <submittedName>
        <fullName evidence="7">High-affinity nicotinic acid transporter</fullName>
    </submittedName>
</protein>
<dbReference type="OMA" id="MIYYLSC"/>
<sequence length="514" mass="57054">MTSSIHESSTEKGRIIDNKNVDSGQLEDGVRETTKQLEITPELARIERNLVRRQDWVIMPQVACLYLLCLKMSQNVRRQAYLDRSNLGNARLLGLEDDALNGNDDHFGWAASVFYFGFVLFAIPLTLVGKTFNPSKFVFACALGWGTAASAAAGANQFWGVAVARFFTGLCEAGFAPTIVFYLTVWYTRDEVAFRTALLVGMAALSGAFSGLISYAISLINTNIGRWRILFLIEGLPTVVFAFIALLFLPDRPETSKFLRNEEERKVSIMRMHRGQKSEGPRVLVKKHVISAFKDWKIYACALSKMGHDAALALITVFLPTIIKSLGFTPQQAQYLTIGPYMTGWAMMLIVSLLSDRTKMRGPFLIGCGMFSIIGATLLFTHPAESNRKVALCGIFILLAGVFPCVPLQVQWASDNCGAESKKTTAISMLLVAGHCWSILVSKSFPTNEGPRFIRGYSIVLSFLCLSVILPTILHVRHRIVNARRDRKYGIPNANDPVDTSELADHAPMFRYVL</sequence>
<dbReference type="EMBL" id="DS990640">
    <property type="protein sequence ID" value="EGC47047.1"/>
    <property type="molecule type" value="Genomic_DNA"/>
</dbReference>
<feature type="transmembrane region" description="Helical" evidence="6">
    <location>
        <begin position="424"/>
        <end position="442"/>
    </location>
</feature>
<accession>F0UPZ7</accession>
<dbReference type="GO" id="GO:0022857">
    <property type="term" value="F:transmembrane transporter activity"/>
    <property type="evidence" value="ECO:0007669"/>
    <property type="project" value="InterPro"/>
</dbReference>
<evidence type="ECO:0000313" key="7">
    <source>
        <dbReference type="EMBL" id="EGC47047.1"/>
    </source>
</evidence>
<feature type="transmembrane region" description="Helical" evidence="6">
    <location>
        <begin position="197"/>
        <end position="217"/>
    </location>
</feature>
<feature type="transmembrane region" description="Helical" evidence="6">
    <location>
        <begin position="362"/>
        <end position="383"/>
    </location>
</feature>
<feature type="transmembrane region" description="Helical" evidence="6">
    <location>
        <begin position="107"/>
        <end position="125"/>
    </location>
</feature>
<dbReference type="AlphaFoldDB" id="F0UPZ7"/>
<dbReference type="Pfam" id="PF07690">
    <property type="entry name" value="MFS_1"/>
    <property type="match status" value="1"/>
</dbReference>
<evidence type="ECO:0000313" key="8">
    <source>
        <dbReference type="Proteomes" id="UP000008142"/>
    </source>
</evidence>
<dbReference type="PANTHER" id="PTHR43791:SF36">
    <property type="entry name" value="TRANSPORTER, PUTATIVE (AFU_ORTHOLOGUE AFUA_6G08340)-RELATED"/>
    <property type="match status" value="1"/>
</dbReference>
<dbReference type="FunFam" id="1.20.1250.20:FF:000013">
    <property type="entry name" value="MFS general substrate transporter"/>
    <property type="match status" value="1"/>
</dbReference>
<comment type="subcellular location">
    <subcellularLocation>
        <location evidence="1">Membrane</location>
        <topology evidence="1">Multi-pass membrane protein</topology>
    </subcellularLocation>
</comment>
<dbReference type="STRING" id="544711.F0UPZ7"/>
<dbReference type="PANTHER" id="PTHR43791">
    <property type="entry name" value="PERMEASE-RELATED"/>
    <property type="match status" value="1"/>
</dbReference>
<dbReference type="Gene3D" id="1.20.1250.20">
    <property type="entry name" value="MFS general substrate transporter like domains"/>
    <property type="match status" value="2"/>
</dbReference>
<feature type="transmembrane region" description="Helical" evidence="6">
    <location>
        <begin position="335"/>
        <end position="355"/>
    </location>
</feature>
<keyword evidence="3 6" id="KW-0812">Transmembrane</keyword>
<feature type="transmembrane region" description="Helical" evidence="6">
    <location>
        <begin position="137"/>
        <end position="160"/>
    </location>
</feature>
<reference evidence="8" key="1">
    <citation type="submission" date="2008-07" db="EMBL/GenBank/DDBJ databases">
        <title>Annotation of Ajellomyces capsulatus strain H88.</title>
        <authorList>
            <person name="Champion M."/>
            <person name="Cuomo C."/>
            <person name="Ma L.-J."/>
            <person name="Henn M.R."/>
            <person name="Sil A."/>
            <person name="Goldman B."/>
            <person name="Young S.K."/>
            <person name="Kodira C.D."/>
            <person name="Zeng Q."/>
            <person name="Koehrsen M."/>
            <person name="Alvarado L."/>
            <person name="Berlin A."/>
            <person name="Borenstein D."/>
            <person name="Chen Z."/>
            <person name="Engels R."/>
            <person name="Freedman E."/>
            <person name="Gellesch M."/>
            <person name="Goldberg J."/>
            <person name="Griggs A."/>
            <person name="Gujja S."/>
            <person name="Heiman D."/>
            <person name="Hepburn T."/>
            <person name="Howarth C."/>
            <person name="Jen D."/>
            <person name="Larson L."/>
            <person name="Lewis B."/>
            <person name="Mehta T."/>
            <person name="Park D."/>
            <person name="Pearson M."/>
            <person name="Roberts A."/>
            <person name="Saif S."/>
            <person name="Shea T."/>
            <person name="Shenoy N."/>
            <person name="Sisk P."/>
            <person name="Stolte C."/>
            <person name="Sykes S."/>
            <person name="Walk T."/>
            <person name="White J."/>
            <person name="Yandava C."/>
            <person name="Klein B."/>
            <person name="McEwen J.G."/>
            <person name="Puccia R."/>
            <person name="Goldman G.H."/>
            <person name="Felipe M.S."/>
            <person name="Nino-Vega G."/>
            <person name="San-Blas G."/>
            <person name="Taylor J."/>
            <person name="Mendoza L."/>
            <person name="Galagan J."/>
            <person name="Nusbaum C."/>
            <person name="Birren B."/>
        </authorList>
    </citation>
    <scope>NUCLEOTIDE SEQUENCE [LARGE SCALE GENOMIC DNA]</scope>
    <source>
        <strain evidence="8">H88</strain>
    </source>
</reference>
<feature type="transmembrane region" description="Helical" evidence="6">
    <location>
        <begin position="454"/>
        <end position="476"/>
    </location>
</feature>
<organism evidence="8">
    <name type="scientific">Ajellomyces capsulatus (strain H88)</name>
    <name type="common">Darling's disease fungus</name>
    <name type="synonym">Histoplasma capsulatum</name>
    <dbReference type="NCBI Taxonomy" id="544711"/>
    <lineage>
        <taxon>Eukaryota</taxon>
        <taxon>Fungi</taxon>
        <taxon>Dikarya</taxon>
        <taxon>Ascomycota</taxon>
        <taxon>Pezizomycotina</taxon>
        <taxon>Eurotiomycetes</taxon>
        <taxon>Eurotiomycetidae</taxon>
        <taxon>Onygenales</taxon>
        <taxon>Ajellomycetaceae</taxon>
        <taxon>Histoplasma</taxon>
    </lineage>
</organism>
<dbReference type="InterPro" id="IPR011701">
    <property type="entry name" value="MFS"/>
</dbReference>
<proteinExistence type="predicted"/>
<evidence type="ECO:0000256" key="1">
    <source>
        <dbReference type="ARBA" id="ARBA00004141"/>
    </source>
</evidence>
<dbReference type="SUPFAM" id="SSF103473">
    <property type="entry name" value="MFS general substrate transporter"/>
    <property type="match status" value="1"/>
</dbReference>
<keyword evidence="5 6" id="KW-0472">Membrane</keyword>
<feature type="transmembrane region" description="Helical" evidence="6">
    <location>
        <begin position="389"/>
        <end position="412"/>
    </location>
</feature>
<dbReference type="OrthoDB" id="2985014at2759"/>
<dbReference type="HOGENOM" id="CLU_001265_0_1_1"/>
<feature type="transmembrane region" description="Helical" evidence="6">
    <location>
        <begin position="166"/>
        <end position="185"/>
    </location>
</feature>
<gene>
    <name evidence="7" type="ORF">HCEG_06262</name>
</gene>
<evidence type="ECO:0000256" key="2">
    <source>
        <dbReference type="ARBA" id="ARBA00022448"/>
    </source>
</evidence>
<evidence type="ECO:0000256" key="3">
    <source>
        <dbReference type="ARBA" id="ARBA00022692"/>
    </source>
</evidence>
<evidence type="ECO:0000256" key="5">
    <source>
        <dbReference type="ARBA" id="ARBA00023136"/>
    </source>
</evidence>
<name>F0UPZ7_AJEC8</name>
<feature type="transmembrane region" description="Helical" evidence="6">
    <location>
        <begin position="229"/>
        <end position="249"/>
    </location>
</feature>
<keyword evidence="4 6" id="KW-1133">Transmembrane helix</keyword>
<dbReference type="Proteomes" id="UP000008142">
    <property type="component" value="Unassembled WGS sequence"/>
</dbReference>
<dbReference type="InterPro" id="IPR036259">
    <property type="entry name" value="MFS_trans_sf"/>
</dbReference>
<dbReference type="VEuPathDB" id="FungiDB:I7I53_00406"/>
<keyword evidence="2" id="KW-0813">Transport</keyword>
<evidence type="ECO:0000256" key="4">
    <source>
        <dbReference type="ARBA" id="ARBA00022989"/>
    </source>
</evidence>
<dbReference type="GO" id="GO:0016020">
    <property type="term" value="C:membrane"/>
    <property type="evidence" value="ECO:0007669"/>
    <property type="project" value="UniProtKB-SubCell"/>
</dbReference>